<dbReference type="Gene3D" id="2.160.20.10">
    <property type="entry name" value="Single-stranded right-handed beta-helix, Pectin lyase-like"/>
    <property type="match status" value="1"/>
</dbReference>
<comment type="caution">
    <text evidence="1">The sequence shown here is derived from an EMBL/GenBank/DDBJ whole genome shotgun (WGS) entry which is preliminary data.</text>
</comment>
<gene>
    <name evidence="1" type="ORF">ACEZDG_19090</name>
</gene>
<dbReference type="Gene3D" id="2.60.40.10">
    <property type="entry name" value="Immunoglobulins"/>
    <property type="match status" value="1"/>
</dbReference>
<evidence type="ECO:0000313" key="2">
    <source>
        <dbReference type="Proteomes" id="UP001592582"/>
    </source>
</evidence>
<dbReference type="SMART" id="SM00231">
    <property type="entry name" value="FA58C"/>
    <property type="match status" value="2"/>
</dbReference>
<dbReference type="Gene3D" id="2.60.120.260">
    <property type="entry name" value="Galactose-binding domain-like"/>
    <property type="match status" value="2"/>
</dbReference>
<dbReference type="InterPro" id="IPR012334">
    <property type="entry name" value="Pectin_lyas_fold"/>
</dbReference>
<dbReference type="InterPro" id="IPR008979">
    <property type="entry name" value="Galactose-bd-like_sf"/>
</dbReference>
<proteinExistence type="predicted"/>
<dbReference type="SUPFAM" id="SSF51126">
    <property type="entry name" value="Pectin lyase-like"/>
    <property type="match status" value="1"/>
</dbReference>
<dbReference type="Pfam" id="PF00754">
    <property type="entry name" value="F5_F8_type_C"/>
    <property type="match status" value="2"/>
</dbReference>
<evidence type="ECO:0000313" key="1">
    <source>
        <dbReference type="EMBL" id="MFC1411374.1"/>
    </source>
</evidence>
<keyword evidence="2" id="KW-1185">Reference proteome</keyword>
<dbReference type="InterPro" id="IPR000421">
    <property type="entry name" value="FA58C"/>
</dbReference>
<dbReference type="InterPro" id="IPR013783">
    <property type="entry name" value="Ig-like_fold"/>
</dbReference>
<sequence length="791" mass="78287">MAQFLPPLRRTAALVGAILAAASLQLTAQGTARAATPAAACIPSGTEAAINAALSGTGATAVLCPGAVFTLGNPVVFTAPNQQLYTQGLPTDSTRAVLRIGGGTLTTAVDGGGQSGVTVQNIQIDGGRPALGRVATGGALMEMGGAGSNQTVQQVYAHDTRSWSTLHLIEGAVTNSVPQCQGAQVLNNQIGPAGTASPDGTWADGISLACGNSLVQGNSVKDATDGGIVVFGAPGSSIRNNTVTAVTQQLLGGINMVDYAPMNGNYTGTTVSGNTINAQSAFIKVGLAMGQQVWNCTTGTNYGASVTGNTLQGAYMGYGYAVNGVSNWTVTGNTDSSTHVGTQTAGGCFGSPRASQTGGFQVETATASTLQSQFSSAVLTNVLSVTGPAPVTPPASVSASPTSVDFGSQNTGTTSAARTVTLSNSGGSAATLSSVTASGDFARSGGSCGSSLAAGASCTVGVVFAPTAAGARSGTLTVAGGSGQSPLTVALSGTGTTPSGNPNLALGAVMTASGSAPGFPPSNANDGNTGSYWESANNALPQWLQADLGSTRALGSITLTLPPSSAWATRAQTLSVQGSTDGSAFSTLVAPASYTFNPATGNSVTIPLPSGTSERDLRLNITANSGWPAGQISEFEIFAGGSSGGNPGGPPAGTDLALGRPASASSSTQGYVPGNTVDGSTSSYWESASNAFPQWLQVDLGASTAVRTAVLDLPPATAWATRTETVQVQGSTDGSTFSTLVGPAGYTFDPASGNTVSITLPAGTSTRYLRLTFSGNTGWPAAQLSELQLFS</sequence>
<dbReference type="Proteomes" id="UP001592582">
    <property type="component" value="Unassembled WGS sequence"/>
</dbReference>
<dbReference type="EMBL" id="JBHEZX010000007">
    <property type="protein sequence ID" value="MFC1411374.1"/>
    <property type="molecule type" value="Genomic_DNA"/>
</dbReference>
<reference evidence="1 2" key="1">
    <citation type="submission" date="2024-09" db="EMBL/GenBank/DDBJ databases">
        <authorList>
            <person name="Lee S.D."/>
        </authorList>
    </citation>
    <scope>NUCLEOTIDE SEQUENCE [LARGE SCALE GENOMIC DNA]</scope>
    <source>
        <strain evidence="1 2">N1-1</strain>
    </source>
</reference>
<protein>
    <submittedName>
        <fullName evidence="1">Discoidin domain-containing protein</fullName>
    </submittedName>
</protein>
<dbReference type="NCBIfam" id="NF012200">
    <property type="entry name" value="choice_anch_D"/>
    <property type="match status" value="1"/>
</dbReference>
<accession>A0ABV6VCC7</accession>
<dbReference type="InterPro" id="IPR011050">
    <property type="entry name" value="Pectin_lyase_fold/virulence"/>
</dbReference>
<organism evidence="1 2">
    <name type="scientific">Streptacidiphilus alkalitolerans</name>
    <dbReference type="NCBI Taxonomy" id="3342712"/>
    <lineage>
        <taxon>Bacteria</taxon>
        <taxon>Bacillati</taxon>
        <taxon>Actinomycetota</taxon>
        <taxon>Actinomycetes</taxon>
        <taxon>Kitasatosporales</taxon>
        <taxon>Streptomycetaceae</taxon>
        <taxon>Streptacidiphilus</taxon>
    </lineage>
</organism>
<name>A0ABV6VCC7_9ACTN</name>
<dbReference type="PROSITE" id="PS50022">
    <property type="entry name" value="FA58C_3"/>
    <property type="match status" value="2"/>
</dbReference>
<dbReference type="SUPFAM" id="SSF49785">
    <property type="entry name" value="Galactose-binding domain-like"/>
    <property type="match status" value="2"/>
</dbReference>